<dbReference type="Pfam" id="PF08282">
    <property type="entry name" value="Hydrolase_3"/>
    <property type="match status" value="1"/>
</dbReference>
<dbReference type="GO" id="GO:0000287">
    <property type="term" value="F:magnesium ion binding"/>
    <property type="evidence" value="ECO:0007669"/>
    <property type="project" value="TreeGrafter"/>
</dbReference>
<dbReference type="PANTHER" id="PTHR10000:SF8">
    <property type="entry name" value="HAD SUPERFAMILY HYDROLASE-LIKE, TYPE 3"/>
    <property type="match status" value="1"/>
</dbReference>
<reference evidence="1" key="1">
    <citation type="submission" date="2020-01" db="EMBL/GenBank/DDBJ databases">
        <authorList>
            <person name="Meier V. D."/>
            <person name="Meier V D."/>
        </authorList>
    </citation>
    <scope>NUCLEOTIDE SEQUENCE</scope>
    <source>
        <strain evidence="1">HLG_WM_MAG_03</strain>
    </source>
</reference>
<dbReference type="GO" id="GO:0016791">
    <property type="term" value="F:phosphatase activity"/>
    <property type="evidence" value="ECO:0007669"/>
    <property type="project" value="TreeGrafter"/>
</dbReference>
<dbReference type="GO" id="GO:0005829">
    <property type="term" value="C:cytosol"/>
    <property type="evidence" value="ECO:0007669"/>
    <property type="project" value="TreeGrafter"/>
</dbReference>
<dbReference type="SUPFAM" id="SSF56784">
    <property type="entry name" value="HAD-like"/>
    <property type="match status" value="1"/>
</dbReference>
<organism evidence="1">
    <name type="scientific">uncultured Sulfurovum sp</name>
    <dbReference type="NCBI Taxonomy" id="269237"/>
    <lineage>
        <taxon>Bacteria</taxon>
        <taxon>Pseudomonadati</taxon>
        <taxon>Campylobacterota</taxon>
        <taxon>Epsilonproteobacteria</taxon>
        <taxon>Campylobacterales</taxon>
        <taxon>Sulfurovaceae</taxon>
        <taxon>Sulfurovum</taxon>
        <taxon>environmental samples</taxon>
    </lineage>
</organism>
<evidence type="ECO:0000313" key="1">
    <source>
        <dbReference type="EMBL" id="CAA6798910.1"/>
    </source>
</evidence>
<protein>
    <submittedName>
        <fullName evidence="1">Haloacid dehalogenase</fullName>
    </submittedName>
</protein>
<dbReference type="Gene3D" id="3.30.1240.10">
    <property type="match status" value="1"/>
</dbReference>
<dbReference type="InterPro" id="IPR023214">
    <property type="entry name" value="HAD_sf"/>
</dbReference>
<sequence length="275" mass="31111">MQKLFITDLDHTFLHSTQSVSQFSKDIWNQKVDKAMLSIATARSFAKTNDFLKDLSLNLPLITLDGAMVANREKKLIDLNVLSKEIGDAIIEESKKFDIYPYVIALTDHKTLNETFEIPSQLNYYQERLIKESYTLDKRLCYVKNIRGAKDTLKLVYMGEKKVLRPLAQHLSKVFSNSIEIKLAPENYMNCYFLTILHPLSDKAHALGKVHEYLNIATENTTVFGDGLNDIGMFKLAGTAVAVNNALDAVKEEADIVLDENNDEDAVAKYLAKNI</sequence>
<dbReference type="Gene3D" id="3.40.50.1000">
    <property type="entry name" value="HAD superfamily/HAD-like"/>
    <property type="match status" value="1"/>
</dbReference>
<gene>
    <name evidence="1" type="ORF">HELGO_WM28603</name>
</gene>
<dbReference type="EMBL" id="CACVAR010000020">
    <property type="protein sequence ID" value="CAA6798910.1"/>
    <property type="molecule type" value="Genomic_DNA"/>
</dbReference>
<dbReference type="InterPro" id="IPR036412">
    <property type="entry name" value="HAD-like_sf"/>
</dbReference>
<proteinExistence type="predicted"/>
<name>A0A6S6S7E0_9BACT</name>
<dbReference type="AlphaFoldDB" id="A0A6S6S7E0"/>
<dbReference type="PANTHER" id="PTHR10000">
    <property type="entry name" value="PHOSPHOSERINE PHOSPHATASE"/>
    <property type="match status" value="1"/>
</dbReference>
<accession>A0A6S6S7E0</accession>
<dbReference type="NCBIfam" id="TIGR01484">
    <property type="entry name" value="HAD-SF-IIB"/>
    <property type="match status" value="1"/>
</dbReference>
<dbReference type="InterPro" id="IPR006379">
    <property type="entry name" value="HAD-SF_hydro_IIB"/>
</dbReference>